<keyword evidence="2" id="KW-1185">Reference proteome</keyword>
<reference evidence="1" key="1">
    <citation type="submission" date="2022-08" db="EMBL/GenBank/DDBJ databases">
        <title>Alicyclobacillus dauci DSM2870, complete genome.</title>
        <authorList>
            <person name="Wang Q."/>
            <person name="Cai R."/>
            <person name="Wang Z."/>
        </authorList>
    </citation>
    <scope>NUCLEOTIDE SEQUENCE</scope>
    <source>
        <strain evidence="1">DSM 28700</strain>
    </source>
</reference>
<dbReference type="RefSeq" id="WP_268046191.1">
    <property type="nucleotide sequence ID" value="NZ_CP104064.1"/>
</dbReference>
<name>A0ABY6Z777_9BACL</name>
<gene>
    <name evidence="1" type="ORF">NZD86_09040</name>
</gene>
<evidence type="ECO:0000313" key="1">
    <source>
        <dbReference type="EMBL" id="WAH38605.1"/>
    </source>
</evidence>
<organism evidence="1 2">
    <name type="scientific">Alicyclobacillus dauci</name>
    <dbReference type="NCBI Taxonomy" id="1475485"/>
    <lineage>
        <taxon>Bacteria</taxon>
        <taxon>Bacillati</taxon>
        <taxon>Bacillota</taxon>
        <taxon>Bacilli</taxon>
        <taxon>Bacillales</taxon>
        <taxon>Alicyclobacillaceae</taxon>
        <taxon>Alicyclobacillus</taxon>
    </lineage>
</organism>
<dbReference type="Proteomes" id="UP001164803">
    <property type="component" value="Chromosome"/>
</dbReference>
<protein>
    <submittedName>
        <fullName evidence="1">Uncharacterized protein</fullName>
    </submittedName>
</protein>
<proteinExistence type="predicted"/>
<sequence>MDAIGPELRNYCYMVQRGKPAASMALQTRYVEEATTIATEEYQLHIYTEELSDGWVTFWVYKYSHILNVIKMTPQEPVTTFDHWLLGKLFGYEEAAIQEFLSVKHEHS</sequence>
<accession>A0ABY6Z777</accession>
<evidence type="ECO:0000313" key="2">
    <source>
        <dbReference type="Proteomes" id="UP001164803"/>
    </source>
</evidence>
<dbReference type="EMBL" id="CP104064">
    <property type="protein sequence ID" value="WAH38605.1"/>
    <property type="molecule type" value="Genomic_DNA"/>
</dbReference>